<dbReference type="EMBL" id="CAJPIN010043293">
    <property type="protein sequence ID" value="CAG2065462.1"/>
    <property type="molecule type" value="Genomic_DNA"/>
</dbReference>
<reference evidence="3" key="1">
    <citation type="submission" date="2021-03" db="EMBL/GenBank/DDBJ databases">
        <authorList>
            <person name="Tran Van P."/>
        </authorList>
    </citation>
    <scope>NUCLEOTIDE SEQUENCE</scope>
</reference>
<evidence type="ECO:0000313" key="4">
    <source>
        <dbReference type="Proteomes" id="UP001153148"/>
    </source>
</evidence>
<feature type="region of interest" description="Disordered" evidence="1">
    <location>
        <begin position="261"/>
        <end position="288"/>
    </location>
</feature>
<dbReference type="Proteomes" id="UP001153148">
    <property type="component" value="Unassembled WGS sequence"/>
</dbReference>
<dbReference type="PANTHER" id="PTHR44303:SF2">
    <property type="entry name" value="DNAJ HOMOLOG SUBFAMILY C MEMBER 16"/>
    <property type="match status" value="1"/>
</dbReference>
<organism evidence="3 4">
    <name type="scientific">Timema podura</name>
    <name type="common">Walking stick</name>
    <dbReference type="NCBI Taxonomy" id="61482"/>
    <lineage>
        <taxon>Eukaryota</taxon>
        <taxon>Metazoa</taxon>
        <taxon>Ecdysozoa</taxon>
        <taxon>Arthropoda</taxon>
        <taxon>Hexapoda</taxon>
        <taxon>Insecta</taxon>
        <taxon>Pterygota</taxon>
        <taxon>Neoptera</taxon>
        <taxon>Polyneoptera</taxon>
        <taxon>Phasmatodea</taxon>
        <taxon>Timematodea</taxon>
        <taxon>Timematoidea</taxon>
        <taxon>Timematidae</taxon>
        <taxon>Timema</taxon>
    </lineage>
</organism>
<protein>
    <submittedName>
        <fullName evidence="3">Uncharacterized protein</fullName>
    </submittedName>
</protein>
<sequence>MESFLKSRCISILACCNYLCLFVDQELIDEHAQGIVSRILTKLLVTADFLKDNVTRDQLLPVISVLATIIFIIVGGYVMTYLVRLEEENIQKQYKNGHATFEEPSTNAQSPCYRMFKSNSSSQLRLHECRAETYNGMVRLLKPGCRTIILLVDADSRNKLIPNFHRVIWPYRKNKTLMFGHMSLERGLDWYKTLLTMSLPEPRDLKINPRNCIGTVLSLNGHRKYFCMYHAKHPECIKTKGSKRMVKMAKSFSNEPDRIKGTFMGFNTSESEDTETSDLESGSKRLDD</sequence>
<comment type="caution">
    <text evidence="3">The sequence shown here is derived from an EMBL/GenBank/DDBJ whole genome shotgun (WGS) entry which is preliminary data.</text>
</comment>
<dbReference type="InterPro" id="IPR052448">
    <property type="entry name" value="DnaJ_C16_autophagy_reg"/>
</dbReference>
<evidence type="ECO:0000313" key="3">
    <source>
        <dbReference type="EMBL" id="CAG2065462.1"/>
    </source>
</evidence>
<proteinExistence type="predicted"/>
<gene>
    <name evidence="3" type="ORF">TPAB3V08_LOCUS12406</name>
</gene>
<keyword evidence="4" id="KW-1185">Reference proteome</keyword>
<dbReference type="PANTHER" id="PTHR44303">
    <property type="entry name" value="DNAJ HOMOLOG SUBFAMILY C MEMBER 16"/>
    <property type="match status" value="1"/>
</dbReference>
<name>A0ABN7PED3_TIMPD</name>
<feature type="transmembrane region" description="Helical" evidence="2">
    <location>
        <begin position="59"/>
        <end position="83"/>
    </location>
</feature>
<evidence type="ECO:0000256" key="1">
    <source>
        <dbReference type="SAM" id="MobiDB-lite"/>
    </source>
</evidence>
<evidence type="ECO:0000256" key="2">
    <source>
        <dbReference type="SAM" id="Phobius"/>
    </source>
</evidence>
<keyword evidence="2" id="KW-1133">Transmembrane helix</keyword>
<feature type="non-terminal residue" evidence="3">
    <location>
        <position position="288"/>
    </location>
</feature>
<keyword evidence="2" id="KW-0472">Membrane</keyword>
<accession>A0ABN7PED3</accession>
<keyword evidence="2" id="KW-0812">Transmembrane</keyword>